<dbReference type="GO" id="GO:0005524">
    <property type="term" value="F:ATP binding"/>
    <property type="evidence" value="ECO:0007669"/>
    <property type="project" value="UniProtKB-KW"/>
</dbReference>
<dbReference type="AlphaFoldDB" id="A0AAD5EH03"/>
<dbReference type="GO" id="GO:0006298">
    <property type="term" value="P:mismatch repair"/>
    <property type="evidence" value="ECO:0007669"/>
    <property type="project" value="InterPro"/>
</dbReference>
<dbReference type="NCBIfam" id="NF003810">
    <property type="entry name" value="PRK05399.1"/>
    <property type="match status" value="1"/>
</dbReference>
<dbReference type="InterPro" id="IPR045076">
    <property type="entry name" value="MutS"/>
</dbReference>
<dbReference type="FunFam" id="3.40.50.300:FF:001238">
    <property type="entry name" value="DNA mismatch repair protein"/>
    <property type="match status" value="1"/>
</dbReference>
<dbReference type="InterPro" id="IPR000432">
    <property type="entry name" value="DNA_mismatch_repair_MutS_C"/>
</dbReference>
<dbReference type="InterPro" id="IPR017261">
    <property type="entry name" value="DNA_mismatch_repair_MutS/MSH"/>
</dbReference>
<dbReference type="SMART" id="SM00533">
    <property type="entry name" value="MUTSd"/>
    <property type="match status" value="1"/>
</dbReference>
<evidence type="ECO:0000256" key="6">
    <source>
        <dbReference type="ARBA" id="ARBA00023204"/>
    </source>
</evidence>
<sequence length="960" mass="107749">MFPRVRLAASTYGYAKHCRVYTNIRPTVLCGASRRTFISSPPCSKKVTKGQADDLFTRQTNPPVSTATSKTPQNTNTESGQGLIDNSNALLEIDSNTPLPLLRAPTGSVVLDAVREYTEKYPTCVLLMQVGDFYELYEQHAANFASQLDLKLTKKEITTGTIVHFAGFPSRSLDRYLEILVNRVKANVALCEQYTTVSGHIKRKITRIITPGTLVEEQFLDAHEYNYLLAIDIENQSIGLAWIDMSVGDFNMQSSDLLQLEDDLARIRPREILLPAWLESQVDHPIHQILQKINRPAVTFRPNEIYDAVSGRQNLSAMTEKWTDVPSLTTQSNFMDLEPELESPTFSDIEVAAAQALIDYVDSTQLGRHPMLQKPIKFDPQEVLRIDSSTMTSLEILSSIREGKKADSLLGVIDCTSTSAGSRLLNRWLVSPLNKVDSVNKRLDIVEYFYNRNGLLDDIRLALKSSNDAQRALQRLSLRKGQHSDLLELKWTFQAMKTIKEQILQDLQNETMDSVHSETAGPYGAMSALLDTLNTHDHLVDYITKAIDENYVLSRNTKDYREYGYVNMSYNKKLLSTHKKLMGLEREKTELYDRVRAICGSSVTLMSSAAFKHVVEVGNRHAHKLKDAFKATLVNQTRTKHRYQIEEWTKLSVDIENTAASIIELEAQVYEQLCGMVLEQSNGIIRSCRAFAQLDVLSSFARLAIDNNFVRPSVNNGNAVQIVGGRHPVVETGLYHRGRQFIKNDCHIHDNQSIWLLTGPNMGGKSTFLRQVAVTFLLAQIGSYVPAKRADIGIADRIFSRVGASDNVAQNQSTFMVEMMETANILKNATSKSFVIMDEVGRGTATDDGVSLAYSILHYLHENTQCRTLFATHYHDLTDMLQQGDYSGISYYKTTIEEDAGGGYIFNHRISPGVCRKSHGIKVAQIAGIPDQVISLAYQTMAKLEAQRAEIHRRVKTSHA</sequence>
<organism evidence="9 10">
    <name type="scientific">Umbelopsis ramanniana AG</name>
    <dbReference type="NCBI Taxonomy" id="1314678"/>
    <lineage>
        <taxon>Eukaryota</taxon>
        <taxon>Fungi</taxon>
        <taxon>Fungi incertae sedis</taxon>
        <taxon>Mucoromycota</taxon>
        <taxon>Mucoromycotina</taxon>
        <taxon>Umbelopsidomycetes</taxon>
        <taxon>Umbelopsidales</taxon>
        <taxon>Umbelopsidaceae</taxon>
        <taxon>Umbelopsis</taxon>
    </lineage>
</organism>
<dbReference type="Gene3D" id="1.10.1420.10">
    <property type="match status" value="2"/>
</dbReference>
<dbReference type="PANTHER" id="PTHR11361">
    <property type="entry name" value="DNA MISMATCH REPAIR PROTEIN MUTS FAMILY MEMBER"/>
    <property type="match status" value="1"/>
</dbReference>
<dbReference type="InterPro" id="IPR007696">
    <property type="entry name" value="DNA_mismatch_repair_MutS_core"/>
</dbReference>
<dbReference type="GO" id="GO:0140664">
    <property type="term" value="F:ATP-dependent DNA damage sensor activity"/>
    <property type="evidence" value="ECO:0007669"/>
    <property type="project" value="InterPro"/>
</dbReference>
<dbReference type="RefSeq" id="XP_051447864.1">
    <property type="nucleotide sequence ID" value="XM_051586332.1"/>
</dbReference>
<proteinExistence type="inferred from homology"/>
<keyword evidence="5" id="KW-0238">DNA-binding</keyword>
<feature type="domain" description="DNA mismatch repair proteins mutS family" evidence="8">
    <location>
        <begin position="833"/>
        <end position="849"/>
    </location>
</feature>
<evidence type="ECO:0000256" key="7">
    <source>
        <dbReference type="SAM" id="MobiDB-lite"/>
    </source>
</evidence>
<evidence type="ECO:0000256" key="2">
    <source>
        <dbReference type="ARBA" id="ARBA00022741"/>
    </source>
</evidence>
<dbReference type="EMBL" id="MU620898">
    <property type="protein sequence ID" value="KAI8582860.1"/>
    <property type="molecule type" value="Genomic_DNA"/>
</dbReference>
<dbReference type="GO" id="GO:0043504">
    <property type="term" value="P:mitochondrial DNA repair"/>
    <property type="evidence" value="ECO:0007669"/>
    <property type="project" value="TreeGrafter"/>
</dbReference>
<accession>A0AAD5EH03</accession>
<keyword evidence="4" id="KW-0067">ATP-binding</keyword>
<dbReference type="InterPro" id="IPR007860">
    <property type="entry name" value="DNA_mmatch_repair_MutS_con_dom"/>
</dbReference>
<dbReference type="PIRSF" id="PIRSF037677">
    <property type="entry name" value="DNA_mis_repair_Msh6"/>
    <property type="match status" value="1"/>
</dbReference>
<dbReference type="Gene3D" id="3.30.420.110">
    <property type="entry name" value="MutS, connector domain"/>
    <property type="match status" value="1"/>
</dbReference>
<dbReference type="Pfam" id="PF01624">
    <property type="entry name" value="MutS_I"/>
    <property type="match status" value="1"/>
</dbReference>
<comment type="similarity">
    <text evidence="1">Belongs to the DNA mismatch repair MutS family.</text>
</comment>
<dbReference type="InterPro" id="IPR036678">
    <property type="entry name" value="MutS_con_dom_sf"/>
</dbReference>
<keyword evidence="3" id="KW-0227">DNA damage</keyword>
<keyword evidence="2" id="KW-0547">Nucleotide-binding</keyword>
<dbReference type="Pfam" id="PF00488">
    <property type="entry name" value="MutS_V"/>
    <property type="match status" value="1"/>
</dbReference>
<dbReference type="Gene3D" id="3.40.1170.10">
    <property type="entry name" value="DNA repair protein MutS, domain I"/>
    <property type="match status" value="1"/>
</dbReference>
<dbReference type="PANTHER" id="PTHR11361:SF34">
    <property type="entry name" value="DNA MISMATCH REPAIR PROTEIN MSH1, MITOCHONDRIAL"/>
    <property type="match status" value="1"/>
</dbReference>
<feature type="region of interest" description="Disordered" evidence="7">
    <location>
        <begin position="43"/>
        <end position="82"/>
    </location>
</feature>
<evidence type="ECO:0000256" key="5">
    <source>
        <dbReference type="ARBA" id="ARBA00023125"/>
    </source>
</evidence>
<dbReference type="Pfam" id="PF05192">
    <property type="entry name" value="MutS_III"/>
    <property type="match status" value="1"/>
</dbReference>
<dbReference type="PROSITE" id="PS00486">
    <property type="entry name" value="DNA_MISMATCH_REPAIR_2"/>
    <property type="match status" value="1"/>
</dbReference>
<dbReference type="GO" id="GO:0030983">
    <property type="term" value="F:mismatched DNA binding"/>
    <property type="evidence" value="ECO:0007669"/>
    <property type="project" value="InterPro"/>
</dbReference>
<dbReference type="InterPro" id="IPR016151">
    <property type="entry name" value="DNA_mismatch_repair_MutS_N"/>
</dbReference>
<name>A0AAD5EH03_UMBRA</name>
<comment type="caution">
    <text evidence="9">The sequence shown here is derived from an EMBL/GenBank/DDBJ whole genome shotgun (WGS) entry which is preliminary data.</text>
</comment>
<dbReference type="GO" id="GO:0005739">
    <property type="term" value="C:mitochondrion"/>
    <property type="evidence" value="ECO:0007669"/>
    <property type="project" value="TreeGrafter"/>
</dbReference>
<dbReference type="SUPFAM" id="SSF52540">
    <property type="entry name" value="P-loop containing nucleoside triphosphate hydrolases"/>
    <property type="match status" value="1"/>
</dbReference>
<keyword evidence="10" id="KW-1185">Reference proteome</keyword>
<evidence type="ECO:0000256" key="1">
    <source>
        <dbReference type="ARBA" id="ARBA00006271"/>
    </source>
</evidence>
<dbReference type="InterPro" id="IPR027417">
    <property type="entry name" value="P-loop_NTPase"/>
</dbReference>
<reference evidence="9" key="1">
    <citation type="submission" date="2021-06" db="EMBL/GenBank/DDBJ databases">
        <authorList>
            <consortium name="DOE Joint Genome Institute"/>
            <person name="Mondo S.J."/>
            <person name="Amses K.R."/>
            <person name="Simmons D.R."/>
            <person name="Longcore J.E."/>
            <person name="Seto K."/>
            <person name="Alves G.H."/>
            <person name="Bonds A.E."/>
            <person name="Quandt C.A."/>
            <person name="Davis W.J."/>
            <person name="Chang Y."/>
            <person name="Letcher P.M."/>
            <person name="Powell M.J."/>
            <person name="Kuo A."/>
            <person name="Labutti K."/>
            <person name="Pangilinan J."/>
            <person name="Andreopoulos W."/>
            <person name="Tritt A."/>
            <person name="Riley R."/>
            <person name="Hundley H."/>
            <person name="Johnson J."/>
            <person name="Lipzen A."/>
            <person name="Barry K."/>
            <person name="Berbee M.L."/>
            <person name="Buchler N.E."/>
            <person name="Grigoriev I.V."/>
            <person name="Spatafora J.W."/>
            <person name="Stajich J.E."/>
            <person name="James T.Y."/>
        </authorList>
    </citation>
    <scope>NUCLEOTIDE SEQUENCE</scope>
    <source>
        <strain evidence="9">AG</strain>
    </source>
</reference>
<dbReference type="SUPFAM" id="SSF53150">
    <property type="entry name" value="DNA repair protein MutS, domain II"/>
    <property type="match status" value="1"/>
</dbReference>
<dbReference type="InterPro" id="IPR036187">
    <property type="entry name" value="DNA_mismatch_repair_MutS_sf"/>
</dbReference>
<keyword evidence="6" id="KW-0234">DNA repair</keyword>
<evidence type="ECO:0000313" key="9">
    <source>
        <dbReference type="EMBL" id="KAI8582860.1"/>
    </source>
</evidence>
<dbReference type="Pfam" id="PF05188">
    <property type="entry name" value="MutS_II"/>
    <property type="match status" value="1"/>
</dbReference>
<reference evidence="9" key="2">
    <citation type="journal article" date="2022" name="Proc. Natl. Acad. Sci. U.S.A.">
        <title>Diploid-dominant life cycles characterize the early evolution of Fungi.</title>
        <authorList>
            <person name="Amses K.R."/>
            <person name="Simmons D.R."/>
            <person name="Longcore J.E."/>
            <person name="Mondo S.J."/>
            <person name="Seto K."/>
            <person name="Jeronimo G.H."/>
            <person name="Bonds A.E."/>
            <person name="Quandt C.A."/>
            <person name="Davis W.J."/>
            <person name="Chang Y."/>
            <person name="Federici B.A."/>
            <person name="Kuo A."/>
            <person name="LaButti K."/>
            <person name="Pangilinan J."/>
            <person name="Andreopoulos W."/>
            <person name="Tritt A."/>
            <person name="Riley R."/>
            <person name="Hundley H."/>
            <person name="Johnson J."/>
            <person name="Lipzen A."/>
            <person name="Barry K."/>
            <person name="Lang B.F."/>
            <person name="Cuomo C.A."/>
            <person name="Buchler N.E."/>
            <person name="Grigoriev I.V."/>
            <person name="Spatafora J.W."/>
            <person name="Stajich J.E."/>
            <person name="James T.Y."/>
        </authorList>
    </citation>
    <scope>NUCLEOTIDE SEQUENCE</scope>
    <source>
        <strain evidence="9">AG</strain>
    </source>
</reference>
<dbReference type="GeneID" id="75911680"/>
<dbReference type="SMART" id="SM00534">
    <property type="entry name" value="MUTSac"/>
    <property type="match status" value="1"/>
</dbReference>
<gene>
    <name evidence="9" type="ORF">K450DRAFT_225172</name>
</gene>
<dbReference type="SUPFAM" id="SSF48334">
    <property type="entry name" value="DNA repair protein MutS, domain III"/>
    <property type="match status" value="1"/>
</dbReference>
<dbReference type="Gene3D" id="3.40.50.300">
    <property type="entry name" value="P-loop containing nucleotide triphosphate hydrolases"/>
    <property type="match status" value="1"/>
</dbReference>
<evidence type="ECO:0000259" key="8">
    <source>
        <dbReference type="PROSITE" id="PS00486"/>
    </source>
</evidence>
<feature type="compositionally biased region" description="Polar residues" evidence="7">
    <location>
        <begin position="57"/>
        <end position="82"/>
    </location>
</feature>
<dbReference type="Proteomes" id="UP001206595">
    <property type="component" value="Unassembled WGS sequence"/>
</dbReference>
<protein>
    <recommendedName>
        <fullName evidence="8">DNA mismatch repair proteins mutS family domain-containing protein</fullName>
    </recommendedName>
</protein>
<dbReference type="SUPFAM" id="SSF55271">
    <property type="entry name" value="DNA repair protein MutS, domain I"/>
    <property type="match status" value="1"/>
</dbReference>
<dbReference type="GO" id="GO:0005634">
    <property type="term" value="C:nucleus"/>
    <property type="evidence" value="ECO:0007669"/>
    <property type="project" value="TreeGrafter"/>
</dbReference>
<evidence type="ECO:0000256" key="3">
    <source>
        <dbReference type="ARBA" id="ARBA00022763"/>
    </source>
</evidence>
<evidence type="ECO:0000256" key="4">
    <source>
        <dbReference type="ARBA" id="ARBA00022840"/>
    </source>
</evidence>
<dbReference type="InterPro" id="IPR007695">
    <property type="entry name" value="DNA_mismatch_repair_MutS-lik_N"/>
</dbReference>
<evidence type="ECO:0000313" key="10">
    <source>
        <dbReference type="Proteomes" id="UP001206595"/>
    </source>
</evidence>